<accession>A0ABP1JHS8</accession>
<evidence type="ECO:0000313" key="2">
    <source>
        <dbReference type="EMBL" id="CAL6039201.1"/>
    </source>
</evidence>
<evidence type="ECO:0000256" key="1">
    <source>
        <dbReference type="SAM" id="Phobius"/>
    </source>
</evidence>
<reference evidence="2 3" key="1">
    <citation type="submission" date="2024-07" db="EMBL/GenBank/DDBJ databases">
        <authorList>
            <person name="Akdeniz Z."/>
        </authorList>
    </citation>
    <scope>NUCLEOTIDE SEQUENCE [LARGE SCALE GENOMIC DNA]</scope>
</reference>
<protein>
    <submittedName>
        <fullName evidence="2">Regulator_of chromosome condensation 1/beta-lactamase-inhibitor protein II</fullName>
    </submittedName>
</protein>
<sequence>MIITACLAQAYYVYSDAMQGTMYSQITSQNITDLITCRMANFILTDNGTIMGKGTYKGFLDYSAEFQFINTDIHDVIQIMCTQDKFGYVTKSGKAYLEGSMVQGRITFNQYTAVMPEDVIKILSLGSLTYTSILYQYYTSILTKNGIYAKGDCVNYLCASTNIEYFSDFTRLPIDEIIQNNIKTISFYSHSFVQQQYLFIYLNNGDVWALGNNTNGYLPAPYPDKGVIRKVGNGIRNIQIGYNVTRVEYSLYYMNGTELTVFSRQSNPTTRVIEKNVYDYYSLGTQYRYGQIILIKEQEISNIYEKSTFLRNTEYFCFHNPQDLLCKKLVDQTFSQNTDCPASNIASSPYAVCRIGYCINNQHDKQCVPKVCANTNYTCLALYCGYYEIIDKRLFGEYDPRCYVNYVKSVTTVPLQNAKDYIFLYQSYIMQVSYSELKESCKNQNQNQMSSGGVVGVTIFVCILVFAIVLGVVYILYKKFSQKTQKHKQLNNNKFQTIAI</sequence>
<evidence type="ECO:0000313" key="3">
    <source>
        <dbReference type="Proteomes" id="UP001642409"/>
    </source>
</evidence>
<dbReference type="InterPro" id="IPR009091">
    <property type="entry name" value="RCC1/BLIP-II"/>
</dbReference>
<keyword evidence="3" id="KW-1185">Reference proteome</keyword>
<dbReference type="EMBL" id="CAXDID020000141">
    <property type="protein sequence ID" value="CAL6039201.1"/>
    <property type="molecule type" value="Genomic_DNA"/>
</dbReference>
<feature type="transmembrane region" description="Helical" evidence="1">
    <location>
        <begin position="453"/>
        <end position="477"/>
    </location>
</feature>
<keyword evidence="1" id="KW-0812">Transmembrane</keyword>
<organism evidence="2 3">
    <name type="scientific">Hexamita inflata</name>
    <dbReference type="NCBI Taxonomy" id="28002"/>
    <lineage>
        <taxon>Eukaryota</taxon>
        <taxon>Metamonada</taxon>
        <taxon>Diplomonadida</taxon>
        <taxon>Hexamitidae</taxon>
        <taxon>Hexamitinae</taxon>
        <taxon>Hexamita</taxon>
    </lineage>
</organism>
<dbReference type="Proteomes" id="UP001642409">
    <property type="component" value="Unassembled WGS sequence"/>
</dbReference>
<proteinExistence type="predicted"/>
<dbReference type="SUPFAM" id="SSF50985">
    <property type="entry name" value="RCC1/BLIP-II"/>
    <property type="match status" value="1"/>
</dbReference>
<comment type="caution">
    <text evidence="2">The sequence shown here is derived from an EMBL/GenBank/DDBJ whole genome shotgun (WGS) entry which is preliminary data.</text>
</comment>
<keyword evidence="1" id="KW-0472">Membrane</keyword>
<dbReference type="Gene3D" id="2.130.10.30">
    <property type="entry name" value="Regulator of chromosome condensation 1/beta-lactamase-inhibitor protein II"/>
    <property type="match status" value="1"/>
</dbReference>
<name>A0ABP1JHS8_9EUKA</name>
<gene>
    <name evidence="2" type="ORF">HINF_LOCUS37743</name>
</gene>
<keyword evidence="1" id="KW-1133">Transmembrane helix</keyword>